<evidence type="ECO:0000256" key="5">
    <source>
        <dbReference type="ARBA" id="ARBA00023163"/>
    </source>
</evidence>
<protein>
    <recommendedName>
        <fullName evidence="7">TATA-box-binding protein</fullName>
    </recommendedName>
    <alternativeName>
        <fullName evidence="7">Box A-binding protein</fullName>
        <shortName evidence="7">BAP</shortName>
    </alternativeName>
    <alternativeName>
        <fullName evidence="7">TATA sequence-binding protein</fullName>
        <shortName evidence="7">TBP</shortName>
    </alternativeName>
    <alternativeName>
        <fullName evidence="7">TATA-box factor</fullName>
    </alternativeName>
</protein>
<dbReference type="InterPro" id="IPR033711">
    <property type="entry name" value="TBP_archaea"/>
</dbReference>
<keyword evidence="5 7" id="KW-0804">Transcription</keyword>
<comment type="caution">
    <text evidence="9">The sequence shown here is derived from an EMBL/GenBank/DDBJ whole genome shotgun (WGS) entry which is preliminary data.</text>
</comment>
<keyword evidence="2 7" id="KW-0677">Repeat</keyword>
<dbReference type="InterPro" id="IPR012295">
    <property type="entry name" value="TBP_dom_sf"/>
</dbReference>
<sequence>MVSEEISFVKEIDTGVEGLPKPEVKIENIVATVILENQLDLNLIETKIQDVDYNPDQFPGLVYRLESPRVTVLIFKSGKMVITGAKSINQLIHVVKKLLKAFADQGIPISGKPQIQIQNIVASANLKVYIDLEKAALEFENSLYEPEQFPGLIYRMDEPRVVMLIFSSGKMVITGAKMENEVYDAVKKVARKLKEADAIIGIAE</sequence>
<dbReference type="EMBL" id="BDMD01000075">
    <property type="protein sequence ID" value="GBF09547.1"/>
    <property type="molecule type" value="Genomic_DNA"/>
</dbReference>
<reference evidence="9 10" key="1">
    <citation type="submission" date="2017-02" db="EMBL/GenBank/DDBJ databases">
        <title>isolation and characterization of a novel temperate virus Aeropyrum globular virus 1 infecting hyperthermophilic archaeon Aeropyrum.</title>
        <authorList>
            <person name="Yumiya M."/>
            <person name="Yoshida T."/>
            <person name="Sako Y."/>
        </authorList>
    </citation>
    <scope>NUCLEOTIDE SEQUENCE [LARGE SCALE GENOMIC DNA]</scope>
    <source>
        <strain evidence="9 10">YK1-12-2013</strain>
    </source>
</reference>
<dbReference type="GO" id="GO:0003700">
    <property type="term" value="F:DNA-binding transcription factor activity"/>
    <property type="evidence" value="ECO:0007669"/>
    <property type="project" value="UniProtKB-UniRule"/>
</dbReference>
<evidence type="ECO:0000256" key="1">
    <source>
        <dbReference type="ARBA" id="ARBA00005560"/>
    </source>
</evidence>
<proteinExistence type="inferred from homology"/>
<dbReference type="Gene3D" id="3.30.310.10">
    <property type="entry name" value="TATA-Binding Protein"/>
    <property type="match status" value="2"/>
</dbReference>
<feature type="repeat" description="2" evidence="7">
    <location>
        <begin position="117"/>
        <end position="193"/>
    </location>
</feature>
<dbReference type="SUPFAM" id="SSF55945">
    <property type="entry name" value="TATA-box binding protein-like"/>
    <property type="match status" value="2"/>
</dbReference>
<name>A0A401HAW1_AERPX</name>
<evidence type="ECO:0000256" key="6">
    <source>
        <dbReference type="ARBA" id="ARBA00025680"/>
    </source>
</evidence>
<dbReference type="NCBIfam" id="NF001593">
    <property type="entry name" value="PRK00394.1-2"/>
    <property type="match status" value="1"/>
</dbReference>
<evidence type="ECO:0000256" key="2">
    <source>
        <dbReference type="ARBA" id="ARBA00022737"/>
    </source>
</evidence>
<feature type="repeat" description="1" evidence="7">
    <location>
        <begin position="26"/>
        <end position="102"/>
    </location>
</feature>
<evidence type="ECO:0000256" key="4">
    <source>
        <dbReference type="ARBA" id="ARBA00023125"/>
    </source>
</evidence>
<comment type="similarity">
    <text evidence="1 7 8">Belongs to the TBP family.</text>
</comment>
<dbReference type="PROSITE" id="PS00351">
    <property type="entry name" value="TFIID"/>
    <property type="match status" value="1"/>
</dbReference>
<dbReference type="PANTHER" id="PTHR10126">
    <property type="entry name" value="TATA-BOX BINDING PROTEIN"/>
    <property type="match status" value="1"/>
</dbReference>
<dbReference type="FunFam" id="3.30.310.10:FF:000007">
    <property type="entry name" value="TATA-box-binding protein"/>
    <property type="match status" value="1"/>
</dbReference>
<dbReference type="GO" id="GO:0006352">
    <property type="term" value="P:DNA-templated transcription initiation"/>
    <property type="evidence" value="ECO:0007669"/>
    <property type="project" value="InterPro"/>
</dbReference>
<keyword evidence="4 7" id="KW-0238">DNA-binding</keyword>
<accession>A0A401HAW1</accession>
<dbReference type="HAMAP" id="MF_00408">
    <property type="entry name" value="TATA_bind_prot_arch"/>
    <property type="match status" value="1"/>
</dbReference>
<dbReference type="GO" id="GO:0003677">
    <property type="term" value="F:DNA binding"/>
    <property type="evidence" value="ECO:0007669"/>
    <property type="project" value="UniProtKB-KW"/>
</dbReference>
<evidence type="ECO:0000256" key="8">
    <source>
        <dbReference type="RuleBase" id="RU000523"/>
    </source>
</evidence>
<dbReference type="NCBIfam" id="NF001592">
    <property type="entry name" value="PRK00394.1-1"/>
    <property type="match status" value="1"/>
</dbReference>
<dbReference type="Pfam" id="PF00352">
    <property type="entry name" value="TBP"/>
    <property type="match status" value="2"/>
</dbReference>
<evidence type="ECO:0000313" key="10">
    <source>
        <dbReference type="Proteomes" id="UP000291213"/>
    </source>
</evidence>
<organism evidence="9 10">
    <name type="scientific">Aeropyrum pernix</name>
    <dbReference type="NCBI Taxonomy" id="56636"/>
    <lineage>
        <taxon>Archaea</taxon>
        <taxon>Thermoproteota</taxon>
        <taxon>Thermoprotei</taxon>
        <taxon>Desulfurococcales</taxon>
        <taxon>Desulfurococcaceae</taxon>
        <taxon>Aeropyrum</taxon>
    </lineage>
</organism>
<dbReference type="Proteomes" id="UP000291213">
    <property type="component" value="Unassembled WGS sequence"/>
</dbReference>
<keyword evidence="3 7" id="KW-0805">Transcription regulation</keyword>
<evidence type="ECO:0000256" key="7">
    <source>
        <dbReference type="HAMAP-Rule" id="MF_00408"/>
    </source>
</evidence>
<dbReference type="InterPro" id="IPR000814">
    <property type="entry name" value="TBP"/>
</dbReference>
<dbReference type="InterPro" id="IPR030491">
    <property type="entry name" value="TBP_CS"/>
</dbReference>
<dbReference type="CDD" id="cd04518">
    <property type="entry name" value="TBP_archaea"/>
    <property type="match status" value="1"/>
</dbReference>
<gene>
    <name evidence="7" type="primary">tbp</name>
    <name evidence="9" type="ORF">apy_12720</name>
</gene>
<evidence type="ECO:0000256" key="3">
    <source>
        <dbReference type="ARBA" id="ARBA00023015"/>
    </source>
</evidence>
<evidence type="ECO:0000313" key="9">
    <source>
        <dbReference type="EMBL" id="GBF09547.1"/>
    </source>
</evidence>
<dbReference type="PRINTS" id="PR00686">
    <property type="entry name" value="TIFACTORIID"/>
</dbReference>
<comment type="function">
    <text evidence="6 7 8">General factor that plays a role in the activation of archaeal genes transcribed by RNA polymerase. Binds specifically to the TATA box promoter element which lies close to the position of transcription initiation.</text>
</comment>
<dbReference type="AlphaFoldDB" id="A0A401HAW1"/>